<dbReference type="SUPFAM" id="SSF54452">
    <property type="entry name" value="MHC antigen-recognition domain"/>
    <property type="match status" value="1"/>
</dbReference>
<evidence type="ECO:0000256" key="1">
    <source>
        <dbReference type="ARBA" id="ARBA00023180"/>
    </source>
</evidence>
<dbReference type="PANTHER" id="PTHR19944">
    <property type="entry name" value="MHC CLASS II-RELATED"/>
    <property type="match status" value="1"/>
</dbReference>
<dbReference type="Ensembl" id="ENSHCOT00000008057.1">
    <property type="protein sequence ID" value="ENSHCOP00000003837.1"/>
    <property type="gene ID" value="ENSHCOG00000005241.1"/>
</dbReference>
<keyword evidence="1" id="KW-0325">Glycoprotein</keyword>
<feature type="chain" id="PRO_5018579741" description="Ig-like domain-containing protein" evidence="4">
    <location>
        <begin position="27"/>
        <end position="237"/>
    </location>
</feature>
<dbReference type="InterPro" id="IPR003006">
    <property type="entry name" value="Ig/MHC_CS"/>
</dbReference>
<keyword evidence="7" id="KW-1185">Reference proteome</keyword>
<proteinExistence type="predicted"/>
<dbReference type="InterPro" id="IPR003597">
    <property type="entry name" value="Ig_C1-set"/>
</dbReference>
<dbReference type="PROSITE" id="PS00290">
    <property type="entry name" value="IG_MHC"/>
    <property type="match status" value="1"/>
</dbReference>
<accession>A0A3Q2XJ27</accession>
<evidence type="ECO:0000256" key="3">
    <source>
        <dbReference type="SAM" id="Phobius"/>
    </source>
</evidence>
<dbReference type="Gene3D" id="2.60.40.10">
    <property type="entry name" value="Immunoglobulins"/>
    <property type="match status" value="1"/>
</dbReference>
<dbReference type="PROSITE" id="PS50835">
    <property type="entry name" value="IG_LIKE"/>
    <property type="match status" value="1"/>
</dbReference>
<dbReference type="Proteomes" id="UP000264820">
    <property type="component" value="Unplaced"/>
</dbReference>
<dbReference type="PROSITE" id="PS51257">
    <property type="entry name" value="PROKAR_LIPOPROTEIN"/>
    <property type="match status" value="1"/>
</dbReference>
<dbReference type="SMART" id="SM00407">
    <property type="entry name" value="IGc1"/>
    <property type="match status" value="1"/>
</dbReference>
<dbReference type="InterPro" id="IPR011162">
    <property type="entry name" value="MHC_I/II-like_Ag-recog"/>
</dbReference>
<evidence type="ECO:0000256" key="2">
    <source>
        <dbReference type="ARBA" id="ARBA00023319"/>
    </source>
</evidence>
<dbReference type="InterPro" id="IPR007110">
    <property type="entry name" value="Ig-like_dom"/>
</dbReference>
<evidence type="ECO:0000313" key="7">
    <source>
        <dbReference type="Proteomes" id="UP000264820"/>
    </source>
</evidence>
<dbReference type="InterPro" id="IPR013783">
    <property type="entry name" value="Ig-like_fold"/>
</dbReference>
<dbReference type="SUPFAM" id="SSF48726">
    <property type="entry name" value="Immunoglobulin"/>
    <property type="match status" value="1"/>
</dbReference>
<name>A0A3Q2XJ27_HIPCM</name>
<keyword evidence="4" id="KW-0732">Signal</keyword>
<reference evidence="6" key="1">
    <citation type="submission" date="2025-08" db="UniProtKB">
        <authorList>
            <consortium name="Ensembl"/>
        </authorList>
    </citation>
    <scope>IDENTIFICATION</scope>
</reference>
<dbReference type="GeneTree" id="ENSGT00940000161847"/>
<dbReference type="InterPro" id="IPR050160">
    <property type="entry name" value="MHC/Immunoglobulin"/>
</dbReference>
<feature type="transmembrane region" description="Helical" evidence="3">
    <location>
        <begin position="207"/>
        <end position="228"/>
    </location>
</feature>
<evidence type="ECO:0000256" key="4">
    <source>
        <dbReference type="SAM" id="SignalP"/>
    </source>
</evidence>
<keyword evidence="2" id="KW-0393">Immunoglobulin domain</keyword>
<evidence type="ECO:0000313" key="6">
    <source>
        <dbReference type="Ensembl" id="ENSHCOP00000003837.1"/>
    </source>
</evidence>
<keyword evidence="3" id="KW-0812">Transmembrane</keyword>
<dbReference type="InterPro" id="IPR036179">
    <property type="entry name" value="Ig-like_dom_sf"/>
</dbReference>
<dbReference type="PANTHER" id="PTHR19944:SF86">
    <property type="entry name" value="HLA CLASS II HISTOCOMPATIBILITY ANTIGEN, DR ALPHA CHAIN"/>
    <property type="match status" value="1"/>
</dbReference>
<dbReference type="Pfam" id="PF07654">
    <property type="entry name" value="C1-set"/>
    <property type="match status" value="1"/>
</dbReference>
<feature type="domain" description="Ig-like" evidence="5">
    <location>
        <begin position="96"/>
        <end position="192"/>
    </location>
</feature>
<dbReference type="AlphaFoldDB" id="A0A3Q2XJ27"/>
<dbReference type="STRING" id="109280.ENSHCOP00000003837"/>
<feature type="signal peptide" evidence="4">
    <location>
        <begin position="1"/>
        <end position="26"/>
    </location>
</feature>
<protein>
    <recommendedName>
        <fullName evidence="5">Ig-like domain-containing protein</fullName>
    </recommendedName>
</protein>
<keyword evidence="3" id="KW-0472">Membrane</keyword>
<dbReference type="OMA" id="YFYPPDI"/>
<reference evidence="6" key="2">
    <citation type="submission" date="2025-09" db="UniProtKB">
        <authorList>
            <consortium name="Ensembl"/>
        </authorList>
    </citation>
    <scope>IDENTIFICATION</scope>
</reference>
<sequence>MCSAPPKVTQGMLLFIVNTWISISCCTDTDLEVWTDNGNEMAYTDFIRQEIIYTVPKFLGLDPVTADGIVSYRRSTRNIAMCQRVLAFAEQDIKYPADIEDPPQSVIYLGDELQLDQENTLICLVNNFFPPNIQIHWTKNGVEVSEGVSLSRYYLNEDVTFNQLSTLTFTPKEGDIYGCTVEHSALDRPQTTFWEVEFSHPSIGPDVFCGVGLTVAVFGIASGVFWGVKGRYATPVL</sequence>
<organism evidence="6 7">
    <name type="scientific">Hippocampus comes</name>
    <name type="common">Tiger tail seahorse</name>
    <dbReference type="NCBI Taxonomy" id="109280"/>
    <lineage>
        <taxon>Eukaryota</taxon>
        <taxon>Metazoa</taxon>
        <taxon>Chordata</taxon>
        <taxon>Craniata</taxon>
        <taxon>Vertebrata</taxon>
        <taxon>Euteleostomi</taxon>
        <taxon>Actinopterygii</taxon>
        <taxon>Neopterygii</taxon>
        <taxon>Teleostei</taxon>
        <taxon>Neoteleostei</taxon>
        <taxon>Acanthomorphata</taxon>
        <taxon>Syngnathiaria</taxon>
        <taxon>Syngnathiformes</taxon>
        <taxon>Syngnathoidei</taxon>
        <taxon>Syngnathidae</taxon>
        <taxon>Hippocampus</taxon>
    </lineage>
</organism>
<keyword evidence="3" id="KW-1133">Transmembrane helix</keyword>
<evidence type="ECO:0000259" key="5">
    <source>
        <dbReference type="PROSITE" id="PS50835"/>
    </source>
</evidence>